<evidence type="ECO:0000313" key="5">
    <source>
        <dbReference type="Proteomes" id="UP000441523"/>
    </source>
</evidence>
<organism evidence="4 5">
    <name type="scientific">Methylobacterium planeticum</name>
    <dbReference type="NCBI Taxonomy" id="2615211"/>
    <lineage>
        <taxon>Bacteria</taxon>
        <taxon>Pseudomonadati</taxon>
        <taxon>Pseudomonadota</taxon>
        <taxon>Alphaproteobacteria</taxon>
        <taxon>Hyphomicrobiales</taxon>
        <taxon>Methylobacteriaceae</taxon>
        <taxon>Methylobacterium</taxon>
    </lineage>
</organism>
<sequence length="141" mass="15419">MPAPSRSPGAAMPNRKLADPEARRRATYGHGRRSEWLALAALMLKGYRPLALRFAASGGEIDLIVRRGSTIAFVEVKARPTLIAAQEAIGAVKRRRFSRAVRAWLGRNPAHAGLTLRADAVFVAGRTWPVHLTDAFPIEDL</sequence>
<dbReference type="NCBIfam" id="NF009151">
    <property type="entry name" value="PRK12497.1-5"/>
    <property type="match status" value="1"/>
</dbReference>
<dbReference type="HAMAP" id="MF_00048">
    <property type="entry name" value="UPF0102"/>
    <property type="match status" value="1"/>
</dbReference>
<dbReference type="Proteomes" id="UP000441523">
    <property type="component" value="Unassembled WGS sequence"/>
</dbReference>
<keyword evidence="5" id="KW-1185">Reference proteome</keyword>
<evidence type="ECO:0000313" key="4">
    <source>
        <dbReference type="EMBL" id="KAB1074762.1"/>
    </source>
</evidence>
<dbReference type="PANTHER" id="PTHR34039:SF1">
    <property type="entry name" value="UPF0102 PROTEIN YRAN"/>
    <property type="match status" value="1"/>
</dbReference>
<dbReference type="SUPFAM" id="SSF52980">
    <property type="entry name" value="Restriction endonuclease-like"/>
    <property type="match status" value="1"/>
</dbReference>
<feature type="region of interest" description="Disordered" evidence="3">
    <location>
        <begin position="1"/>
        <end position="26"/>
    </location>
</feature>
<dbReference type="InterPro" id="IPR011856">
    <property type="entry name" value="tRNA_endonuc-like_dom_sf"/>
</dbReference>
<dbReference type="PANTHER" id="PTHR34039">
    <property type="entry name" value="UPF0102 PROTEIN YRAN"/>
    <property type="match status" value="1"/>
</dbReference>
<name>A0A6N6MZ28_9HYPH</name>
<gene>
    <name evidence="4" type="ORF">F6X51_06470</name>
</gene>
<dbReference type="Pfam" id="PF02021">
    <property type="entry name" value="UPF0102"/>
    <property type="match status" value="1"/>
</dbReference>
<dbReference type="EMBL" id="VZZJ01000004">
    <property type="protein sequence ID" value="KAB1074762.1"/>
    <property type="molecule type" value="Genomic_DNA"/>
</dbReference>
<evidence type="ECO:0000256" key="2">
    <source>
        <dbReference type="HAMAP-Rule" id="MF_00048"/>
    </source>
</evidence>
<dbReference type="NCBIfam" id="NF011272">
    <property type="entry name" value="PRK14679.1"/>
    <property type="match status" value="1"/>
</dbReference>
<comment type="caution">
    <text evidence="4">The sequence shown here is derived from an EMBL/GenBank/DDBJ whole genome shotgun (WGS) entry which is preliminary data.</text>
</comment>
<dbReference type="GO" id="GO:0003676">
    <property type="term" value="F:nucleic acid binding"/>
    <property type="evidence" value="ECO:0007669"/>
    <property type="project" value="InterPro"/>
</dbReference>
<accession>A0A6N6MZ28</accession>
<evidence type="ECO:0000256" key="1">
    <source>
        <dbReference type="ARBA" id="ARBA00006738"/>
    </source>
</evidence>
<dbReference type="AlphaFoldDB" id="A0A6N6MZ28"/>
<proteinExistence type="inferred from homology"/>
<evidence type="ECO:0000256" key="3">
    <source>
        <dbReference type="SAM" id="MobiDB-lite"/>
    </source>
</evidence>
<comment type="similarity">
    <text evidence="1 2">Belongs to the UPF0102 family.</text>
</comment>
<protein>
    <recommendedName>
        <fullName evidence="2">UPF0102 protein F6X51_06470</fullName>
    </recommendedName>
</protein>
<dbReference type="InterPro" id="IPR011335">
    <property type="entry name" value="Restrct_endonuc-II-like"/>
</dbReference>
<reference evidence="4 5" key="1">
    <citation type="submission" date="2019-09" db="EMBL/GenBank/DDBJ databases">
        <title>YIM 132548 draft genome.</title>
        <authorList>
            <person name="Jiang L."/>
        </authorList>
    </citation>
    <scope>NUCLEOTIDE SEQUENCE [LARGE SCALE GENOMIC DNA]</scope>
    <source>
        <strain evidence="4 5">YIM 132548</strain>
    </source>
</reference>
<dbReference type="Gene3D" id="3.40.1350.10">
    <property type="match status" value="1"/>
</dbReference>
<dbReference type="InterPro" id="IPR003509">
    <property type="entry name" value="UPF0102_YraN-like"/>
</dbReference>